<dbReference type="AlphaFoldDB" id="A0A4R8GZX2"/>
<evidence type="ECO:0000313" key="9">
    <source>
        <dbReference type="Proteomes" id="UP000295832"/>
    </source>
</evidence>
<dbReference type="Pfam" id="PF02588">
    <property type="entry name" value="YitT_membrane"/>
    <property type="match status" value="1"/>
</dbReference>
<feature type="transmembrane region" description="Helical" evidence="6">
    <location>
        <begin position="43"/>
        <end position="68"/>
    </location>
</feature>
<evidence type="ECO:0000256" key="2">
    <source>
        <dbReference type="ARBA" id="ARBA00022475"/>
    </source>
</evidence>
<proteinExistence type="predicted"/>
<evidence type="ECO:0000256" key="3">
    <source>
        <dbReference type="ARBA" id="ARBA00022692"/>
    </source>
</evidence>
<reference evidence="8 9" key="1">
    <citation type="submission" date="2019-03" db="EMBL/GenBank/DDBJ databases">
        <title>Subsurface microbial communities from deep shales in Ohio and West Virginia, USA.</title>
        <authorList>
            <person name="Wrighton K."/>
        </authorList>
    </citation>
    <scope>NUCLEOTIDE SEQUENCE [LARGE SCALE GENOMIC DNA]</scope>
    <source>
        <strain evidence="8 9">MSL 6dP</strain>
    </source>
</reference>
<evidence type="ECO:0000256" key="6">
    <source>
        <dbReference type="SAM" id="Phobius"/>
    </source>
</evidence>
<dbReference type="InterPro" id="IPR015867">
    <property type="entry name" value="N-reg_PII/ATP_PRibTrfase_C"/>
</dbReference>
<feature type="domain" description="DUF2179" evidence="7">
    <location>
        <begin position="218"/>
        <end position="272"/>
    </location>
</feature>
<dbReference type="Pfam" id="PF10035">
    <property type="entry name" value="DUF2179"/>
    <property type="match status" value="1"/>
</dbReference>
<evidence type="ECO:0000256" key="4">
    <source>
        <dbReference type="ARBA" id="ARBA00022989"/>
    </source>
</evidence>
<dbReference type="PIRSF" id="PIRSF006483">
    <property type="entry name" value="Membrane_protein_YitT"/>
    <property type="match status" value="1"/>
</dbReference>
<feature type="transmembrane region" description="Helical" evidence="6">
    <location>
        <begin position="144"/>
        <end position="164"/>
    </location>
</feature>
<dbReference type="InterPro" id="IPR019264">
    <property type="entry name" value="DUF2179"/>
</dbReference>
<dbReference type="Gene3D" id="3.30.70.120">
    <property type="match status" value="1"/>
</dbReference>
<name>A0A4R8GZX2_9FIRM</name>
<dbReference type="GO" id="GO:0005886">
    <property type="term" value="C:plasma membrane"/>
    <property type="evidence" value="ECO:0007669"/>
    <property type="project" value="UniProtKB-SubCell"/>
</dbReference>
<feature type="transmembrane region" description="Helical" evidence="6">
    <location>
        <begin position="80"/>
        <end position="98"/>
    </location>
</feature>
<sequence>MKRQVIYDYFWITVGSLLTAVGLVMFLIPNKIAAGGVSGLATVIYYLFNLPVGMLSLAINIPLFIIGVKEMGAKFGIRTFYGIIVLSFGIDLLTPYLSVLTHDLLLASIYGGGITGLGLGLVFRSKGTTGGTDLVAQLINKFTGISVGKALLIIDFCVITLAGIVFNAELALYALISLVIASKTIDLVQEGLKISKGTFIISDHAEDIRKEILDSMDRGVTILKGKGGFTNNNKDVLLCIINRSEVSDLKRLVHNIDEDAFVIITEVHEVLGEGFNESLFRDG</sequence>
<keyword evidence="9" id="KW-1185">Reference proteome</keyword>
<evidence type="ECO:0000256" key="1">
    <source>
        <dbReference type="ARBA" id="ARBA00004651"/>
    </source>
</evidence>
<evidence type="ECO:0000313" key="8">
    <source>
        <dbReference type="EMBL" id="TDX52461.1"/>
    </source>
</evidence>
<dbReference type="PANTHER" id="PTHR33545">
    <property type="entry name" value="UPF0750 MEMBRANE PROTEIN YITT-RELATED"/>
    <property type="match status" value="1"/>
</dbReference>
<gene>
    <name evidence="8" type="ORF">C7959_10624</name>
</gene>
<feature type="transmembrane region" description="Helical" evidence="6">
    <location>
        <begin position="104"/>
        <end position="123"/>
    </location>
</feature>
<dbReference type="PANTHER" id="PTHR33545:SF9">
    <property type="entry name" value="UPF0750 MEMBRANE PROTEIN YITE"/>
    <property type="match status" value="1"/>
</dbReference>
<keyword evidence="4 6" id="KW-1133">Transmembrane helix</keyword>
<organism evidence="8 9">
    <name type="scientific">Orenia marismortui</name>
    <dbReference type="NCBI Taxonomy" id="46469"/>
    <lineage>
        <taxon>Bacteria</taxon>
        <taxon>Bacillati</taxon>
        <taxon>Bacillota</taxon>
        <taxon>Clostridia</taxon>
        <taxon>Halanaerobiales</taxon>
        <taxon>Halobacteroidaceae</taxon>
        <taxon>Orenia</taxon>
    </lineage>
</organism>
<dbReference type="InterPro" id="IPR051461">
    <property type="entry name" value="UPF0750_membrane"/>
</dbReference>
<keyword evidence="3 6" id="KW-0812">Transmembrane</keyword>
<protein>
    <submittedName>
        <fullName evidence="8">Uncharacterized membrane-anchored protein YitT (DUF2179 family)</fullName>
    </submittedName>
</protein>
<dbReference type="CDD" id="cd16380">
    <property type="entry name" value="YitT_C"/>
    <property type="match status" value="1"/>
</dbReference>
<feature type="transmembrane region" description="Helical" evidence="6">
    <location>
        <begin position="9"/>
        <end position="28"/>
    </location>
</feature>
<comment type="caution">
    <text evidence="8">The sequence shown here is derived from an EMBL/GenBank/DDBJ whole genome shotgun (WGS) entry which is preliminary data.</text>
</comment>
<accession>A0A4R8GZX2</accession>
<evidence type="ECO:0000259" key="7">
    <source>
        <dbReference type="Pfam" id="PF10035"/>
    </source>
</evidence>
<dbReference type="Proteomes" id="UP000295832">
    <property type="component" value="Unassembled WGS sequence"/>
</dbReference>
<dbReference type="STRING" id="926561.GCA_000379025_00795"/>
<keyword evidence="2" id="KW-1003">Cell membrane</keyword>
<dbReference type="InterPro" id="IPR003740">
    <property type="entry name" value="YitT"/>
</dbReference>
<keyword evidence="5 6" id="KW-0472">Membrane</keyword>
<evidence type="ECO:0000256" key="5">
    <source>
        <dbReference type="ARBA" id="ARBA00023136"/>
    </source>
</evidence>
<dbReference type="EMBL" id="SOEG01000006">
    <property type="protein sequence ID" value="TDX52461.1"/>
    <property type="molecule type" value="Genomic_DNA"/>
</dbReference>
<dbReference type="RefSeq" id="WP_134115608.1">
    <property type="nucleotide sequence ID" value="NZ_SOEG01000006.1"/>
</dbReference>
<comment type="subcellular location">
    <subcellularLocation>
        <location evidence="1">Cell membrane</location>
        <topology evidence="1">Multi-pass membrane protein</topology>
    </subcellularLocation>
</comment>